<dbReference type="InterPro" id="IPR055173">
    <property type="entry name" value="NrdR-like_N"/>
</dbReference>
<evidence type="ECO:0000256" key="3">
    <source>
        <dbReference type="ARBA" id="ARBA00022840"/>
    </source>
</evidence>
<keyword evidence="6" id="KW-0804">Transcription</keyword>
<proteinExistence type="inferred from homology"/>
<dbReference type="NCBIfam" id="TIGR00244">
    <property type="entry name" value="transcriptional regulator NrdR"/>
    <property type="match status" value="1"/>
</dbReference>
<dbReference type="InterPro" id="IPR003796">
    <property type="entry name" value="RNR_NrdR-like"/>
</dbReference>
<dbReference type="Pfam" id="PF22811">
    <property type="entry name" value="Zn_ribbon_NrdR"/>
    <property type="match status" value="1"/>
</dbReference>
<evidence type="ECO:0000256" key="6">
    <source>
        <dbReference type="ARBA" id="ARBA00023163"/>
    </source>
</evidence>
<keyword evidence="1" id="KW-0678">Repressor</keyword>
<dbReference type="GO" id="GO:0005524">
    <property type="term" value="F:ATP binding"/>
    <property type="evidence" value="ECO:0007669"/>
    <property type="project" value="UniProtKB-KW"/>
</dbReference>
<name>A0A1W1E4F6_9ZZZZ</name>
<dbReference type="GO" id="GO:0008270">
    <property type="term" value="F:zinc ion binding"/>
    <property type="evidence" value="ECO:0007669"/>
    <property type="project" value="InterPro"/>
</dbReference>
<dbReference type="EMBL" id="FPIA01000080">
    <property type="protein sequence ID" value="SFV88758.1"/>
    <property type="molecule type" value="Genomic_DNA"/>
</dbReference>
<dbReference type="PANTHER" id="PTHR30455:SF2">
    <property type="entry name" value="TRANSCRIPTIONAL REPRESSOR NRDR"/>
    <property type="match status" value="1"/>
</dbReference>
<dbReference type="PANTHER" id="PTHR30455">
    <property type="entry name" value="TRANSCRIPTIONAL REPRESSOR NRDR"/>
    <property type="match status" value="1"/>
</dbReference>
<evidence type="ECO:0000256" key="2">
    <source>
        <dbReference type="ARBA" id="ARBA00022741"/>
    </source>
</evidence>
<dbReference type="AlphaFoldDB" id="A0A1W1E4F6"/>
<keyword evidence="3" id="KW-0067">ATP-binding</keyword>
<dbReference type="Pfam" id="PF03477">
    <property type="entry name" value="ATP-cone"/>
    <property type="match status" value="1"/>
</dbReference>
<sequence>MRCPFCQSDETKVLDTRLSDDGAQVRRRRECTACGERYPTRETVDLHPPRLIKKDGAREAFDEYKLRSGLLKALEKRNVESEVIETSVCNIVHKLATQSESEVPVEKLGEWVMEELKLLDEVAYIRFASVYRQFQDVEAFRQEIDKLMGKNGKN</sequence>
<dbReference type="GO" id="GO:0003677">
    <property type="term" value="F:DNA binding"/>
    <property type="evidence" value="ECO:0007669"/>
    <property type="project" value="UniProtKB-KW"/>
</dbReference>
<evidence type="ECO:0000256" key="1">
    <source>
        <dbReference type="ARBA" id="ARBA00022491"/>
    </source>
</evidence>
<accession>A0A1W1E4F6</accession>
<dbReference type="PROSITE" id="PS51161">
    <property type="entry name" value="ATP_CONE"/>
    <property type="match status" value="1"/>
</dbReference>
<keyword evidence="4" id="KW-0805">Transcription regulation</keyword>
<reference evidence="8" key="1">
    <citation type="submission" date="2016-10" db="EMBL/GenBank/DDBJ databases">
        <authorList>
            <person name="de Groot N.N."/>
        </authorList>
    </citation>
    <scope>NUCLEOTIDE SEQUENCE</scope>
</reference>
<dbReference type="GO" id="GO:0045892">
    <property type="term" value="P:negative regulation of DNA-templated transcription"/>
    <property type="evidence" value="ECO:0007669"/>
    <property type="project" value="InterPro"/>
</dbReference>
<evidence type="ECO:0000256" key="5">
    <source>
        <dbReference type="ARBA" id="ARBA00023125"/>
    </source>
</evidence>
<dbReference type="HAMAP" id="MF_00440">
    <property type="entry name" value="NrdR"/>
    <property type="match status" value="1"/>
</dbReference>
<keyword evidence="2" id="KW-0547">Nucleotide-binding</keyword>
<feature type="domain" description="ATP-cone" evidence="7">
    <location>
        <begin position="49"/>
        <end position="139"/>
    </location>
</feature>
<evidence type="ECO:0000313" key="8">
    <source>
        <dbReference type="EMBL" id="SFV88758.1"/>
    </source>
</evidence>
<dbReference type="InterPro" id="IPR005144">
    <property type="entry name" value="ATP-cone_dom"/>
</dbReference>
<organism evidence="8">
    <name type="scientific">hydrothermal vent metagenome</name>
    <dbReference type="NCBI Taxonomy" id="652676"/>
    <lineage>
        <taxon>unclassified sequences</taxon>
        <taxon>metagenomes</taxon>
        <taxon>ecological metagenomes</taxon>
    </lineage>
</organism>
<keyword evidence="5" id="KW-0238">DNA-binding</keyword>
<evidence type="ECO:0000256" key="4">
    <source>
        <dbReference type="ARBA" id="ARBA00023015"/>
    </source>
</evidence>
<evidence type="ECO:0000259" key="7">
    <source>
        <dbReference type="PROSITE" id="PS51161"/>
    </source>
</evidence>
<gene>
    <name evidence="8" type="ORF">MNB_SUP05-SYMBIONT-7-79</name>
</gene>
<protein>
    <submittedName>
        <fullName evidence="8">Ribonucleotide reductase transcriptional regulator NrdR</fullName>
    </submittedName>
</protein>